<evidence type="ECO:0000256" key="1">
    <source>
        <dbReference type="ARBA" id="ARBA00004651"/>
    </source>
</evidence>
<gene>
    <name evidence="8" type="ORF">BB31_06915</name>
</gene>
<dbReference type="PANTHER" id="PTHR23517:SF2">
    <property type="entry name" value="MULTIDRUG RESISTANCE PROTEIN MDTH"/>
    <property type="match status" value="1"/>
</dbReference>
<keyword evidence="4 7" id="KW-0812">Transmembrane</keyword>
<feature type="transmembrane region" description="Helical" evidence="7">
    <location>
        <begin position="14"/>
        <end position="37"/>
    </location>
</feature>
<evidence type="ECO:0000313" key="8">
    <source>
        <dbReference type="EMBL" id="KFU82064.1"/>
    </source>
</evidence>
<feature type="transmembrane region" description="Helical" evidence="7">
    <location>
        <begin position="244"/>
        <end position="263"/>
    </location>
</feature>
<evidence type="ECO:0000313" key="9">
    <source>
        <dbReference type="Proteomes" id="UP000256220"/>
    </source>
</evidence>
<keyword evidence="6 7" id="KW-0472">Membrane</keyword>
<dbReference type="SUPFAM" id="SSF103473">
    <property type="entry name" value="MFS general substrate transporter"/>
    <property type="match status" value="1"/>
</dbReference>
<proteinExistence type="predicted"/>
<feature type="transmembrane region" description="Helical" evidence="7">
    <location>
        <begin position="302"/>
        <end position="322"/>
    </location>
</feature>
<comment type="caution">
    <text evidence="8">The sequence shown here is derived from an EMBL/GenBank/DDBJ whole genome shotgun (WGS) entry which is preliminary data.</text>
</comment>
<dbReference type="InterPro" id="IPR050171">
    <property type="entry name" value="MFS_Transporters"/>
</dbReference>
<keyword evidence="9" id="KW-1185">Reference proteome</keyword>
<reference evidence="8 9" key="1">
    <citation type="journal article" date="2014" name="Genome Announc.">
        <title>Draft Genome Sequence of Amycolatopsis lurida NRRL 2430, Producer of the Glycopeptide Family Antibiotic Ristocetin.</title>
        <authorList>
            <person name="Kwun M.J."/>
            <person name="Hong H.J."/>
        </authorList>
    </citation>
    <scope>NUCLEOTIDE SEQUENCE [LARGE SCALE GENOMIC DNA]</scope>
    <source>
        <strain evidence="8 9">NRRL 2430</strain>
    </source>
</reference>
<evidence type="ECO:0008006" key="10">
    <source>
        <dbReference type="Google" id="ProtNLM"/>
    </source>
</evidence>
<feature type="transmembrane region" description="Helical" evidence="7">
    <location>
        <begin position="275"/>
        <end position="296"/>
    </location>
</feature>
<evidence type="ECO:0000256" key="2">
    <source>
        <dbReference type="ARBA" id="ARBA00022448"/>
    </source>
</evidence>
<feature type="transmembrane region" description="Helical" evidence="7">
    <location>
        <begin position="141"/>
        <end position="159"/>
    </location>
</feature>
<feature type="transmembrane region" description="Helical" evidence="7">
    <location>
        <begin position="49"/>
        <end position="69"/>
    </location>
</feature>
<keyword evidence="3" id="KW-1003">Cell membrane</keyword>
<organism evidence="8 9">
    <name type="scientific">Amycolatopsis lurida NRRL 2430</name>
    <dbReference type="NCBI Taxonomy" id="1460371"/>
    <lineage>
        <taxon>Bacteria</taxon>
        <taxon>Bacillati</taxon>
        <taxon>Actinomycetota</taxon>
        <taxon>Actinomycetes</taxon>
        <taxon>Pseudonocardiales</taxon>
        <taxon>Pseudonocardiaceae</taxon>
        <taxon>Amycolatopsis</taxon>
    </lineage>
</organism>
<keyword evidence="2" id="KW-0813">Transport</keyword>
<dbReference type="Pfam" id="PF07690">
    <property type="entry name" value="MFS_1"/>
    <property type="match status" value="1"/>
</dbReference>
<evidence type="ECO:0000256" key="6">
    <source>
        <dbReference type="ARBA" id="ARBA00023136"/>
    </source>
</evidence>
<sequence>MVVRSAIAGYLPRLLLAALVEWFGNGMFLAASAVYFVRVAGLSAQSVGFGFTLAGLTALGLAVPMGTLADRIGVQRALVVLNLWRAATMCGYLVVDGWWGFLLVTAAAVTGDQSMQPLTQALVGERVTQEMRSRVLAVHRTALNVGISIGGLAATIPLATGTLAAYQWMFGLAACTFVLAAILIAGLPPVARPVPVARPISGLRMLRDRRLLAFAGYDSLLALWLPIMYIAFPLWLISQSTVPAGAIGPLHAVNTVLCVLLQLPSSKLATDPRSAIRLYAAGPAFLALACLAFVATPLLPTTLLATAGFAVAIVLLTLGELCHVNASWTLSYALAPEAQRAQFLSGFGLGRISSTRVYGPILMTGVVLALGTAGWLGLMGLFVLAVGVPSKLARFIQRGSP</sequence>
<feature type="transmembrane region" description="Helical" evidence="7">
    <location>
        <begin position="165"/>
        <end position="190"/>
    </location>
</feature>
<dbReference type="GO" id="GO:0022857">
    <property type="term" value="F:transmembrane transporter activity"/>
    <property type="evidence" value="ECO:0007669"/>
    <property type="project" value="InterPro"/>
</dbReference>
<dbReference type="GO" id="GO:0005886">
    <property type="term" value="C:plasma membrane"/>
    <property type="evidence" value="ECO:0007669"/>
    <property type="project" value="UniProtKB-SubCell"/>
</dbReference>
<feature type="transmembrane region" description="Helical" evidence="7">
    <location>
        <begin position="211"/>
        <end position="232"/>
    </location>
</feature>
<dbReference type="Gene3D" id="1.20.1250.20">
    <property type="entry name" value="MFS general substrate transporter like domains"/>
    <property type="match status" value="1"/>
</dbReference>
<feature type="transmembrane region" description="Helical" evidence="7">
    <location>
        <begin position="361"/>
        <end position="385"/>
    </location>
</feature>
<dbReference type="Proteomes" id="UP000256220">
    <property type="component" value="Unassembled WGS sequence"/>
</dbReference>
<evidence type="ECO:0000256" key="4">
    <source>
        <dbReference type="ARBA" id="ARBA00022692"/>
    </source>
</evidence>
<dbReference type="PANTHER" id="PTHR23517">
    <property type="entry name" value="RESISTANCE PROTEIN MDTM, PUTATIVE-RELATED-RELATED"/>
    <property type="match status" value="1"/>
</dbReference>
<evidence type="ECO:0000256" key="7">
    <source>
        <dbReference type="SAM" id="Phobius"/>
    </source>
</evidence>
<dbReference type="InterPro" id="IPR011701">
    <property type="entry name" value="MFS"/>
</dbReference>
<dbReference type="EMBL" id="JFBM01000004">
    <property type="protein sequence ID" value="KFU82064.1"/>
    <property type="molecule type" value="Genomic_DNA"/>
</dbReference>
<comment type="subcellular location">
    <subcellularLocation>
        <location evidence="1">Cell membrane</location>
        <topology evidence="1">Multi-pass membrane protein</topology>
    </subcellularLocation>
</comment>
<dbReference type="InterPro" id="IPR036259">
    <property type="entry name" value="MFS_trans_sf"/>
</dbReference>
<accession>A0A2P2FZB8</accession>
<evidence type="ECO:0000256" key="3">
    <source>
        <dbReference type="ARBA" id="ARBA00022475"/>
    </source>
</evidence>
<keyword evidence="5 7" id="KW-1133">Transmembrane helix</keyword>
<dbReference type="AlphaFoldDB" id="A0A2P2FZB8"/>
<evidence type="ECO:0000256" key="5">
    <source>
        <dbReference type="ARBA" id="ARBA00022989"/>
    </source>
</evidence>
<protein>
    <recommendedName>
        <fullName evidence="10">MFS transporter</fullName>
    </recommendedName>
</protein>
<name>A0A2P2FZB8_AMYLU</name>